<proteinExistence type="predicted"/>
<feature type="region of interest" description="Disordered" evidence="1">
    <location>
        <begin position="1211"/>
        <end position="1230"/>
    </location>
</feature>
<evidence type="ECO:0000313" key="3">
    <source>
        <dbReference type="Proteomes" id="UP000737391"/>
    </source>
</evidence>
<evidence type="ECO:0000256" key="1">
    <source>
        <dbReference type="SAM" id="MobiDB-lite"/>
    </source>
</evidence>
<feature type="region of interest" description="Disordered" evidence="1">
    <location>
        <begin position="1078"/>
        <end position="1132"/>
    </location>
</feature>
<accession>A0A9P5BH24</accession>
<dbReference type="EMBL" id="LUFC02000151">
    <property type="protein sequence ID" value="KAF4501093.1"/>
    <property type="molecule type" value="Genomic_DNA"/>
</dbReference>
<organism evidence="2 3">
    <name type="scientific">Fusarium agapanthi</name>
    <dbReference type="NCBI Taxonomy" id="1803897"/>
    <lineage>
        <taxon>Eukaryota</taxon>
        <taxon>Fungi</taxon>
        <taxon>Dikarya</taxon>
        <taxon>Ascomycota</taxon>
        <taxon>Pezizomycotina</taxon>
        <taxon>Sordariomycetes</taxon>
        <taxon>Hypocreomycetidae</taxon>
        <taxon>Hypocreales</taxon>
        <taxon>Nectriaceae</taxon>
        <taxon>Fusarium</taxon>
        <taxon>Fusarium fujikuroi species complex</taxon>
    </lineage>
</organism>
<dbReference type="InterPro" id="IPR052957">
    <property type="entry name" value="Auxin_embryo_med"/>
</dbReference>
<dbReference type="PANTHER" id="PTHR32387:SF0">
    <property type="entry name" value="PROTEIN NO VEIN"/>
    <property type="match status" value="1"/>
</dbReference>
<name>A0A9P5BH24_9HYPO</name>
<protein>
    <recommendedName>
        <fullName evidence="4">Protein NO VEIN C-terminal domain-containing protein</fullName>
    </recommendedName>
</protein>
<comment type="caution">
    <text evidence="2">The sequence shown here is derived from an EMBL/GenBank/DDBJ whole genome shotgun (WGS) entry which is preliminary data.</text>
</comment>
<feature type="compositionally biased region" description="Polar residues" evidence="1">
    <location>
        <begin position="1216"/>
        <end position="1228"/>
    </location>
</feature>
<dbReference type="OrthoDB" id="1262810at2759"/>
<evidence type="ECO:0000313" key="2">
    <source>
        <dbReference type="EMBL" id="KAF4501093.1"/>
    </source>
</evidence>
<dbReference type="Proteomes" id="UP000737391">
    <property type="component" value="Unassembled WGS sequence"/>
</dbReference>
<gene>
    <name evidence="2" type="ORF">FAGAP_2678</name>
</gene>
<dbReference type="Gene3D" id="3.30.565.10">
    <property type="entry name" value="Histidine kinase-like ATPase, C-terminal domain"/>
    <property type="match status" value="1"/>
</dbReference>
<dbReference type="InterPro" id="IPR036890">
    <property type="entry name" value="HATPase_C_sf"/>
</dbReference>
<dbReference type="PANTHER" id="PTHR32387">
    <property type="entry name" value="WU:FJ29H11"/>
    <property type="match status" value="1"/>
</dbReference>
<sequence length="1372" mass="155698">MPSLRLALYNNEGQGYFRSDCNEVGFTFKQLDALTRVGQSTKVATINDSKSYIGEKGIGFKSVFKVADVVHVASGLYEFKFDRNARIGMILPISSKFPTAERVVDHTQFLLELKSQRDYDIIKKELNSVEPDLLLFLRNLDQVHISTYGLNKGYRRKITRFDARYKGEAVKISVQGDNIISKEFIVHRHVVEKLPPEPQREGAVSSEVVLAFTVDSEANPVSNTEKVFAFLPVDDFGFRFLIHADFILVASRESLNESSLWNWSLRDGIQTAFVDAIRRLVSLSPTRDGEGLCYKWPQYLPRYHGTSGFWHGLHENMMSALQDTPLLKSRAGGDLRKPTDLYYVPGGFRFENGTLFDLPSLSHSHLSFDYDSVKSELSLIGVDTLNINDLWRELSQWINQVGVDGLKAQPIEWHQKVSSIFCDQQKLREKLRDLPIVPLRDGSWVRASQDRVFFTSTHTQEHVPTGIELCLVDNSVSQDSERRRFLSFLGIREYRPAQVCELIIKLHHDLPPGPCRTEMDLVTDALYLFDHQSCINYEIPNIQFVAIEGGKTVRTVRTGKRHLYLVDPDVKPDLIAKYQYSASSPLVVVSDKYEAELSKDRPRQEAKSFRRWLLGSRYREFSTVPALLYNNELSAEWHFLRSHDVMDLLQAMRLQWGRKGMLSPIIIKAAAELQVPGADGHCRPLGRLAIPTTELKQKCPHLDFVSLPNPECNWGFLSILGVVTTCDTTAILRELQKLAQLQVDEVDKDAIKGIYEVLNASMQSEWKEIQTAFMEEPLVLVQKPTPKWLSHLSCVWDAPGALKQVTKLRNRYPACRQLFISILGVRQASTEDIVEELCSVLDEGDLTVQRFSELFFLLEEYVVNHEELSKDQVRRIREAAVFPIVVEGGSSDEQPRITRQSICDGNWVAMLSMPVKDVKTLRELFEDLDCKQRFLSCAVGQSTELKGTCIRDLRREGELMIRLDYLAIAFDQPTLFKDIMVQMWSVSSILTKSRLGDVDISEDKLITIKDDDGGVTNIYIREDIAMAEKYRVDLVLLEHFIGDDGIFEVDAEEAKLFTLLLKEPFVQLSAILETYNIEVPDSPGNGDTGNQQNDSEDQESDGEDKVATIIHPTTAYSVSDSDREEMAESGSESQLIDLAREFGNLRISSAAHGNDKYFITPASSPRLVPGHEMMPSHNQTSQGTMQRTNVFRGDESSVVRAPRSTAQLQGVLDQHVPTQTEETTSGSDLSLPRFSTIETAFYQNTLGSNSPRPEKSSRALGVPSNRYREIGFLGERSVYRMLQPRIKDWTYENWTSKLRVEAGHPRFTEREKDFSDFTYQDRFGQMKVLLREAGVDVVADWSHDTTFHLEVKATLGSCSEPCFVSQNQLDKV</sequence>
<dbReference type="SUPFAM" id="SSF55874">
    <property type="entry name" value="ATPase domain of HSP90 chaperone/DNA topoisomerase II/histidine kinase"/>
    <property type="match status" value="1"/>
</dbReference>
<evidence type="ECO:0008006" key="4">
    <source>
        <dbReference type="Google" id="ProtNLM"/>
    </source>
</evidence>
<keyword evidence="3" id="KW-1185">Reference proteome</keyword>
<reference evidence="2" key="1">
    <citation type="submission" date="2020-01" db="EMBL/GenBank/DDBJ databases">
        <title>Identification and distribution of gene clusters putatively required for synthesis of sphingolipid metabolism inhibitors in phylogenetically diverse species of the filamentous fungus Fusarium.</title>
        <authorList>
            <person name="Kim H.-S."/>
            <person name="Busman M."/>
            <person name="Brown D.W."/>
            <person name="Divon H."/>
            <person name="Uhlig S."/>
            <person name="Proctor R.H."/>
        </authorList>
    </citation>
    <scope>NUCLEOTIDE SEQUENCE</scope>
    <source>
        <strain evidence="2">NRRL 31653</strain>
    </source>
</reference>